<evidence type="ECO:0000259" key="2">
    <source>
        <dbReference type="Pfam" id="PF03781"/>
    </source>
</evidence>
<dbReference type="InterPro" id="IPR042095">
    <property type="entry name" value="SUMF_sf"/>
</dbReference>
<dbReference type="PANTHER" id="PTHR23150">
    <property type="entry name" value="SULFATASE MODIFYING FACTOR 1, 2"/>
    <property type="match status" value="1"/>
</dbReference>
<comment type="caution">
    <text evidence="3">The sequence shown here is derived from an EMBL/GenBank/DDBJ whole genome shotgun (WGS) entry which is preliminary data.</text>
</comment>
<evidence type="ECO:0000313" key="4">
    <source>
        <dbReference type="Proteomes" id="UP000782519"/>
    </source>
</evidence>
<dbReference type="Proteomes" id="UP000782519">
    <property type="component" value="Unassembled WGS sequence"/>
</dbReference>
<organism evidence="3 4">
    <name type="scientific">Rhodopseudomonas palustris</name>
    <dbReference type="NCBI Taxonomy" id="1076"/>
    <lineage>
        <taxon>Bacteria</taxon>
        <taxon>Pseudomonadati</taxon>
        <taxon>Pseudomonadota</taxon>
        <taxon>Alphaproteobacteria</taxon>
        <taxon>Hyphomicrobiales</taxon>
        <taxon>Nitrobacteraceae</taxon>
        <taxon>Rhodopseudomonas</taxon>
    </lineage>
</organism>
<evidence type="ECO:0000256" key="1">
    <source>
        <dbReference type="SAM" id="MobiDB-lite"/>
    </source>
</evidence>
<gene>
    <name evidence="3" type="ORF">HZA66_04165</name>
</gene>
<dbReference type="EMBL" id="JACRJB010000014">
    <property type="protein sequence ID" value="MBI5128611.1"/>
    <property type="molecule type" value="Genomic_DNA"/>
</dbReference>
<sequence>MAESRTGCCSKGRAGDTPAASRDAPSDVIMPSPEPVKRRWSAPLGGSFRMGSEDRRFADDGEGPVRSVTLSPFRIACYTVSNLQFGDFVRATGYTTDAERYGWSFVFEGLLSADRRGTLGRRVQETPWWLPIAHAYWAQPEGPDSSVLGRLDHPVVHVSWNDAKAYCRWSGTRLPSEAEWEFAARGGLDQATFAWGDELTPNGEHRCNIWQGRFPDLNTQDDGYLGTAPVHAFPPNGHGLYNVAGNVWEWCEDTFSPRYHQVTSPTDPRHSEPAPNRSMRGGSFLCHESYCNRYRVGARSSNTPDSSASNIGFRVVDGPLTGAPR</sequence>
<dbReference type="Gene3D" id="3.90.1580.10">
    <property type="entry name" value="paralog of FGE (formylglycine-generating enzyme)"/>
    <property type="match status" value="1"/>
</dbReference>
<protein>
    <submittedName>
        <fullName evidence="3">Formylglycine-generating enzyme family protein</fullName>
    </submittedName>
</protein>
<evidence type="ECO:0000313" key="3">
    <source>
        <dbReference type="EMBL" id="MBI5128611.1"/>
    </source>
</evidence>
<feature type="region of interest" description="Disordered" evidence="1">
    <location>
        <begin position="261"/>
        <end position="281"/>
    </location>
</feature>
<accession>A0A933RUT1</accession>
<dbReference type="SUPFAM" id="SSF56436">
    <property type="entry name" value="C-type lectin-like"/>
    <property type="match status" value="1"/>
</dbReference>
<dbReference type="InterPro" id="IPR005532">
    <property type="entry name" value="SUMF_dom"/>
</dbReference>
<dbReference type="Pfam" id="PF03781">
    <property type="entry name" value="FGE-sulfatase"/>
    <property type="match status" value="1"/>
</dbReference>
<proteinExistence type="predicted"/>
<dbReference type="AlphaFoldDB" id="A0A933RUT1"/>
<dbReference type="PANTHER" id="PTHR23150:SF19">
    <property type="entry name" value="FORMYLGLYCINE-GENERATING ENZYME"/>
    <property type="match status" value="1"/>
</dbReference>
<reference evidence="3" key="1">
    <citation type="submission" date="2020-07" db="EMBL/GenBank/DDBJ databases">
        <title>Huge and variable diversity of episymbiotic CPR bacteria and DPANN archaea in groundwater ecosystems.</title>
        <authorList>
            <person name="He C.Y."/>
            <person name="Keren R."/>
            <person name="Whittaker M."/>
            <person name="Farag I.F."/>
            <person name="Doudna J."/>
            <person name="Cate J.H.D."/>
            <person name="Banfield J.F."/>
        </authorList>
    </citation>
    <scope>NUCLEOTIDE SEQUENCE</scope>
    <source>
        <strain evidence="3">NC_groundwater_1818_Pr3_B-0.1um_66_35</strain>
    </source>
</reference>
<feature type="region of interest" description="Disordered" evidence="1">
    <location>
        <begin position="1"/>
        <end position="43"/>
    </location>
</feature>
<dbReference type="InterPro" id="IPR051043">
    <property type="entry name" value="Sulfatase_Mod_Factor_Kinase"/>
</dbReference>
<feature type="domain" description="Sulfatase-modifying factor enzyme-like" evidence="2">
    <location>
        <begin position="45"/>
        <end position="316"/>
    </location>
</feature>
<dbReference type="GO" id="GO:0120147">
    <property type="term" value="F:formylglycine-generating oxidase activity"/>
    <property type="evidence" value="ECO:0007669"/>
    <property type="project" value="TreeGrafter"/>
</dbReference>
<dbReference type="InterPro" id="IPR016187">
    <property type="entry name" value="CTDL_fold"/>
</dbReference>
<name>A0A933RUT1_RHOPL</name>